<dbReference type="InterPro" id="IPR001878">
    <property type="entry name" value="Znf_CCHC"/>
</dbReference>
<evidence type="ECO:0000313" key="3">
    <source>
        <dbReference type="EMBL" id="KAG9250484.1"/>
    </source>
</evidence>
<dbReference type="Pfam" id="PF00098">
    <property type="entry name" value="zf-CCHC"/>
    <property type="match status" value="4"/>
</dbReference>
<dbReference type="Pfam" id="PF16588">
    <property type="entry name" value="zf-C2H2_10"/>
    <property type="match status" value="1"/>
</dbReference>
<reference evidence="3" key="1">
    <citation type="journal article" date="2021" name="IMA Fungus">
        <title>Genomic characterization of three marine fungi, including Emericellopsis atlantica sp. nov. with signatures of a generalist lifestyle and marine biomass degradation.</title>
        <authorList>
            <person name="Hagestad O.C."/>
            <person name="Hou L."/>
            <person name="Andersen J.H."/>
            <person name="Hansen E.H."/>
            <person name="Altermark B."/>
            <person name="Li C."/>
            <person name="Kuhnert E."/>
            <person name="Cox R.J."/>
            <person name="Crous P.W."/>
            <person name="Spatafora J.W."/>
            <person name="Lail K."/>
            <person name="Amirebrahimi M."/>
            <person name="Lipzen A."/>
            <person name="Pangilinan J."/>
            <person name="Andreopoulos W."/>
            <person name="Hayes R.D."/>
            <person name="Ng V."/>
            <person name="Grigoriev I.V."/>
            <person name="Jackson S.A."/>
            <person name="Sutton T.D.S."/>
            <person name="Dobson A.D.W."/>
            <person name="Rama T."/>
        </authorList>
    </citation>
    <scope>NUCLEOTIDE SEQUENCE</scope>
    <source>
        <strain evidence="3">TS7</strain>
    </source>
</reference>
<feature type="domain" description="CCHC-type" evidence="2">
    <location>
        <begin position="22"/>
        <end position="35"/>
    </location>
</feature>
<feature type="domain" description="CCHC-type" evidence="2">
    <location>
        <begin position="3"/>
        <end position="17"/>
    </location>
</feature>
<gene>
    <name evidence="3" type="ORF">F5Z01DRAFT_713952</name>
</gene>
<accession>A0A9P8CKE7</accession>
<dbReference type="GO" id="GO:0003676">
    <property type="term" value="F:nucleic acid binding"/>
    <property type="evidence" value="ECO:0007669"/>
    <property type="project" value="InterPro"/>
</dbReference>
<feature type="domain" description="CCHC-type" evidence="2">
    <location>
        <begin position="283"/>
        <end position="298"/>
    </location>
</feature>
<dbReference type="InterPro" id="IPR036875">
    <property type="entry name" value="Znf_CCHC_sf"/>
</dbReference>
<dbReference type="Gene3D" id="4.10.60.10">
    <property type="entry name" value="Zinc finger, CCHC-type"/>
    <property type="match status" value="4"/>
</dbReference>
<evidence type="ECO:0000256" key="1">
    <source>
        <dbReference type="PROSITE-ProRule" id="PRU00047"/>
    </source>
</evidence>
<dbReference type="GeneID" id="70297406"/>
<dbReference type="InterPro" id="IPR051714">
    <property type="entry name" value="Znf_CCHC_NABP"/>
</dbReference>
<protein>
    <recommendedName>
        <fullName evidence="2">CCHC-type domain-containing protein</fullName>
    </recommendedName>
</protein>
<dbReference type="SMART" id="SM00343">
    <property type="entry name" value="ZnF_C2HC"/>
    <property type="match status" value="8"/>
</dbReference>
<evidence type="ECO:0000313" key="4">
    <source>
        <dbReference type="Proteomes" id="UP000887229"/>
    </source>
</evidence>
<feature type="non-terminal residue" evidence="3">
    <location>
        <position position="324"/>
    </location>
</feature>
<sequence>MVCRRCNEEGHMAKECPVPQTCRRCGNEGHMSKECTMVPPVDRSHIADKSTEAAWNDIEEAVKEKDIDDLLIAFQQYVKAILVEFPETIYRSLQEGFNNSGLSVFLIALETEVEPSFTNVDLQGNADKKYMISVRLSDKPRRPREREGWPENMDEILQRLDDAGERVPSHKRQCFNCNEWGHGSRDCPEPKAERSREIITCPNCNEEGHRLLYCKQPRVDKNACRNCGGSGHRANECTEPPNMDNVECRKCGESKSTPRYHVNASNRFVVGHYSKDCEKPETCLNCGEEGHKFFGCPKPKDYSKITCSVCKEKGHTKARCPQAD</sequence>
<dbReference type="PANTHER" id="PTHR23002">
    <property type="entry name" value="ZINC FINGER CCHC DOMAIN CONTAINING PROTEIN"/>
    <property type="match status" value="1"/>
</dbReference>
<dbReference type="GO" id="GO:0008270">
    <property type="term" value="F:zinc ion binding"/>
    <property type="evidence" value="ECO:0007669"/>
    <property type="project" value="UniProtKB-KW"/>
</dbReference>
<dbReference type="EMBL" id="MU251277">
    <property type="protein sequence ID" value="KAG9250484.1"/>
    <property type="molecule type" value="Genomic_DNA"/>
</dbReference>
<organism evidence="3 4">
    <name type="scientific">Emericellopsis atlantica</name>
    <dbReference type="NCBI Taxonomy" id="2614577"/>
    <lineage>
        <taxon>Eukaryota</taxon>
        <taxon>Fungi</taxon>
        <taxon>Dikarya</taxon>
        <taxon>Ascomycota</taxon>
        <taxon>Pezizomycotina</taxon>
        <taxon>Sordariomycetes</taxon>
        <taxon>Hypocreomycetidae</taxon>
        <taxon>Hypocreales</taxon>
        <taxon>Bionectriaceae</taxon>
        <taxon>Emericellopsis</taxon>
    </lineage>
</organism>
<name>A0A9P8CKE7_9HYPO</name>
<feature type="domain" description="CCHC-type" evidence="2">
    <location>
        <begin position="224"/>
        <end position="239"/>
    </location>
</feature>
<proteinExistence type="predicted"/>
<dbReference type="SUPFAM" id="SSF57756">
    <property type="entry name" value="Retrovirus zinc finger-like domains"/>
    <property type="match status" value="3"/>
</dbReference>
<dbReference type="AlphaFoldDB" id="A0A9P8CKE7"/>
<keyword evidence="1" id="KW-0863">Zinc-finger</keyword>
<evidence type="ECO:0000259" key="2">
    <source>
        <dbReference type="PROSITE" id="PS50158"/>
    </source>
</evidence>
<dbReference type="PROSITE" id="PS50158">
    <property type="entry name" value="ZF_CCHC"/>
    <property type="match status" value="5"/>
</dbReference>
<keyword evidence="4" id="KW-1185">Reference proteome</keyword>
<comment type="caution">
    <text evidence="3">The sequence shown here is derived from an EMBL/GenBank/DDBJ whole genome shotgun (WGS) entry which is preliminary data.</text>
</comment>
<dbReference type="RefSeq" id="XP_046114408.1">
    <property type="nucleotide sequence ID" value="XM_046266503.1"/>
</dbReference>
<feature type="domain" description="CCHC-type" evidence="2">
    <location>
        <begin position="174"/>
        <end position="189"/>
    </location>
</feature>
<dbReference type="Proteomes" id="UP000887229">
    <property type="component" value="Unassembled WGS sequence"/>
</dbReference>
<keyword evidence="1" id="KW-0862">Zinc</keyword>
<dbReference type="OrthoDB" id="8026949at2759"/>
<keyword evidence="1" id="KW-0479">Metal-binding</keyword>